<reference evidence="4 5" key="1">
    <citation type="submission" date="2018-03" db="EMBL/GenBank/DDBJ databases">
        <title>The draft genome of Mesorhizobium soli JCM 19897.</title>
        <authorList>
            <person name="Li L."/>
            <person name="Liu L."/>
            <person name="Liang L."/>
            <person name="Wang T."/>
            <person name="Zhang X."/>
        </authorList>
    </citation>
    <scope>NUCLEOTIDE SEQUENCE [LARGE SCALE GENOMIC DNA]</scope>
    <source>
        <strain evidence="4 5">JCM 19897</strain>
    </source>
</reference>
<dbReference type="PANTHER" id="PTHR23028">
    <property type="entry name" value="ACETYLTRANSFERASE"/>
    <property type="match status" value="1"/>
</dbReference>
<feature type="chain" id="PRO_5015105648" description="Acyltransferase 3 domain-containing protein" evidence="2">
    <location>
        <begin position="20"/>
        <end position="410"/>
    </location>
</feature>
<dbReference type="OrthoDB" id="9767863at2"/>
<feature type="domain" description="Acyltransferase 3" evidence="3">
    <location>
        <begin position="81"/>
        <end position="390"/>
    </location>
</feature>
<dbReference type="GO" id="GO:0016747">
    <property type="term" value="F:acyltransferase activity, transferring groups other than amino-acyl groups"/>
    <property type="evidence" value="ECO:0007669"/>
    <property type="project" value="InterPro"/>
</dbReference>
<feature type="transmembrane region" description="Helical" evidence="1">
    <location>
        <begin position="371"/>
        <end position="396"/>
    </location>
</feature>
<dbReference type="Proteomes" id="UP000240653">
    <property type="component" value="Unassembled WGS sequence"/>
</dbReference>
<feature type="signal peptide" evidence="2">
    <location>
        <begin position="1"/>
        <end position="19"/>
    </location>
</feature>
<dbReference type="AlphaFoldDB" id="A0A2P7S7U3"/>
<evidence type="ECO:0000313" key="4">
    <source>
        <dbReference type="EMBL" id="PSJ58558.1"/>
    </source>
</evidence>
<feature type="transmembrane region" description="Helical" evidence="1">
    <location>
        <begin position="248"/>
        <end position="269"/>
    </location>
</feature>
<keyword evidence="1" id="KW-1133">Transmembrane helix</keyword>
<evidence type="ECO:0000313" key="5">
    <source>
        <dbReference type="Proteomes" id="UP000240653"/>
    </source>
</evidence>
<feature type="transmembrane region" description="Helical" evidence="1">
    <location>
        <begin position="114"/>
        <end position="131"/>
    </location>
</feature>
<dbReference type="RefSeq" id="WP_106725653.1">
    <property type="nucleotide sequence ID" value="NZ_PXYL01000010.1"/>
</dbReference>
<gene>
    <name evidence="4" type="ORF">C7I85_19380</name>
</gene>
<evidence type="ECO:0000259" key="3">
    <source>
        <dbReference type="Pfam" id="PF01757"/>
    </source>
</evidence>
<accession>A0A2P7S7U3</accession>
<feature type="transmembrane region" description="Helical" evidence="1">
    <location>
        <begin position="190"/>
        <end position="211"/>
    </location>
</feature>
<proteinExistence type="predicted"/>
<name>A0A2P7S7U3_9HYPH</name>
<dbReference type="GO" id="GO:0000271">
    <property type="term" value="P:polysaccharide biosynthetic process"/>
    <property type="evidence" value="ECO:0007669"/>
    <property type="project" value="TreeGrafter"/>
</dbReference>
<dbReference type="Pfam" id="PF01757">
    <property type="entry name" value="Acyl_transf_3"/>
    <property type="match status" value="1"/>
</dbReference>
<feature type="transmembrane region" description="Helical" evidence="1">
    <location>
        <begin position="152"/>
        <end position="170"/>
    </location>
</feature>
<sequence>MIWASACGVAAFTAVTAFALSRRRSSSSASAGSEAEPVEASPWRPGLVGDVWSVIPSRLKGEYRSQHAASTASAERKFWGNIQLLRLIAAYGIVYVHLEPAFSVIPAGKDLIDILRFGTDLFLVVAGFLTAQVLGRSGKPGLVYLRDRAIRILPLYFLFTILAFLVKNYATGDEPHTMRELVMSLAFVPYGPYPILHPTWTLIVIVEFNVITAAFQLASVRQGVYLAAAFVAALALMGMLFNPTNRALHAYTDPILVDFVFGVLIYKFVTSRATAALPKQPLLLTAIAIIAICTAAVILRPYLWPSVPRLLALGAPASGILLGAVTLEQIGLALNFELVNFLAKCTYSIYLCHQFVNGVSEEILSSHQGTIYVPTAILVATPFVVTCIAIVIFVFIEAPTTRYLSRALRS</sequence>
<organism evidence="4 5">
    <name type="scientific">Pseudaminobacter soli</name>
    <name type="common">ex Li et al. 2025</name>
    <dbReference type="NCBI Taxonomy" id="1295366"/>
    <lineage>
        <taxon>Bacteria</taxon>
        <taxon>Pseudomonadati</taxon>
        <taxon>Pseudomonadota</taxon>
        <taxon>Alphaproteobacteria</taxon>
        <taxon>Hyphomicrobiales</taxon>
        <taxon>Phyllobacteriaceae</taxon>
        <taxon>Pseudaminobacter</taxon>
    </lineage>
</organism>
<feature type="transmembrane region" description="Helical" evidence="1">
    <location>
        <begin position="223"/>
        <end position="242"/>
    </location>
</feature>
<dbReference type="InterPro" id="IPR002656">
    <property type="entry name" value="Acyl_transf_3_dom"/>
</dbReference>
<keyword evidence="2" id="KW-0732">Signal</keyword>
<keyword evidence="1" id="KW-0812">Transmembrane</keyword>
<dbReference type="GO" id="GO:0016020">
    <property type="term" value="C:membrane"/>
    <property type="evidence" value="ECO:0007669"/>
    <property type="project" value="TreeGrafter"/>
</dbReference>
<protein>
    <recommendedName>
        <fullName evidence="3">Acyltransferase 3 domain-containing protein</fullName>
    </recommendedName>
</protein>
<dbReference type="EMBL" id="PXYL01000010">
    <property type="protein sequence ID" value="PSJ58558.1"/>
    <property type="molecule type" value="Genomic_DNA"/>
</dbReference>
<keyword evidence="1" id="KW-0472">Membrane</keyword>
<feature type="transmembrane region" description="Helical" evidence="1">
    <location>
        <begin position="281"/>
        <end position="303"/>
    </location>
</feature>
<dbReference type="PANTHER" id="PTHR23028:SF131">
    <property type="entry name" value="BLR2367 PROTEIN"/>
    <property type="match status" value="1"/>
</dbReference>
<dbReference type="InterPro" id="IPR050879">
    <property type="entry name" value="Acyltransferase_3"/>
</dbReference>
<keyword evidence="5" id="KW-1185">Reference proteome</keyword>
<evidence type="ECO:0000256" key="2">
    <source>
        <dbReference type="SAM" id="SignalP"/>
    </source>
</evidence>
<evidence type="ECO:0000256" key="1">
    <source>
        <dbReference type="SAM" id="Phobius"/>
    </source>
</evidence>
<comment type="caution">
    <text evidence="4">The sequence shown here is derived from an EMBL/GenBank/DDBJ whole genome shotgun (WGS) entry which is preliminary data.</text>
</comment>